<dbReference type="AlphaFoldDB" id="A0A5E4QAY1"/>
<gene>
    <name evidence="1" type="ORF">LSINAPIS_LOCUS6489</name>
</gene>
<dbReference type="Proteomes" id="UP000324832">
    <property type="component" value="Unassembled WGS sequence"/>
</dbReference>
<organism evidence="1 2">
    <name type="scientific">Leptidea sinapis</name>
    <dbReference type="NCBI Taxonomy" id="189913"/>
    <lineage>
        <taxon>Eukaryota</taxon>
        <taxon>Metazoa</taxon>
        <taxon>Ecdysozoa</taxon>
        <taxon>Arthropoda</taxon>
        <taxon>Hexapoda</taxon>
        <taxon>Insecta</taxon>
        <taxon>Pterygota</taxon>
        <taxon>Neoptera</taxon>
        <taxon>Endopterygota</taxon>
        <taxon>Lepidoptera</taxon>
        <taxon>Glossata</taxon>
        <taxon>Ditrysia</taxon>
        <taxon>Papilionoidea</taxon>
        <taxon>Pieridae</taxon>
        <taxon>Dismorphiinae</taxon>
        <taxon>Leptidea</taxon>
    </lineage>
</organism>
<evidence type="ECO:0000313" key="1">
    <source>
        <dbReference type="EMBL" id="VVC94580.1"/>
    </source>
</evidence>
<sequence>MYTDQYCHKFYGSRSPTATQICAGHNKDNQNTCRYYLYYVINTKI</sequence>
<proteinExistence type="predicted"/>
<accession>A0A5E4QAY1</accession>
<dbReference type="EMBL" id="FZQP02002048">
    <property type="protein sequence ID" value="VVC94580.1"/>
    <property type="molecule type" value="Genomic_DNA"/>
</dbReference>
<keyword evidence="2" id="KW-1185">Reference proteome</keyword>
<evidence type="ECO:0000313" key="2">
    <source>
        <dbReference type="Proteomes" id="UP000324832"/>
    </source>
</evidence>
<name>A0A5E4QAY1_9NEOP</name>
<protein>
    <submittedName>
        <fullName evidence="1">Uncharacterized protein</fullName>
    </submittedName>
</protein>
<reference evidence="1 2" key="1">
    <citation type="submission" date="2017-07" db="EMBL/GenBank/DDBJ databases">
        <authorList>
            <person name="Talla V."/>
            <person name="Backstrom N."/>
        </authorList>
    </citation>
    <scope>NUCLEOTIDE SEQUENCE [LARGE SCALE GENOMIC DNA]</scope>
</reference>
<feature type="non-terminal residue" evidence="1">
    <location>
        <position position="45"/>
    </location>
</feature>